<dbReference type="CDD" id="cd00082">
    <property type="entry name" value="HisKA"/>
    <property type="match status" value="1"/>
</dbReference>
<dbReference type="PROSITE" id="PS50109">
    <property type="entry name" value="HIS_KIN"/>
    <property type="match status" value="1"/>
</dbReference>
<keyword evidence="4" id="KW-0808">Transferase</keyword>
<evidence type="ECO:0000256" key="7">
    <source>
        <dbReference type="SAM" id="Phobius"/>
    </source>
</evidence>
<proteinExistence type="predicted"/>
<evidence type="ECO:0000256" key="2">
    <source>
        <dbReference type="ARBA" id="ARBA00012438"/>
    </source>
</evidence>
<accession>A0A0C3NI26</accession>
<evidence type="ECO:0000256" key="5">
    <source>
        <dbReference type="ARBA" id="ARBA00022777"/>
    </source>
</evidence>
<dbReference type="InterPro" id="IPR003661">
    <property type="entry name" value="HisK_dim/P_dom"/>
</dbReference>
<dbReference type="SMART" id="SM00387">
    <property type="entry name" value="HATPase_c"/>
    <property type="match status" value="1"/>
</dbReference>
<dbReference type="InterPro" id="IPR036097">
    <property type="entry name" value="HisK_dim/P_sf"/>
</dbReference>
<dbReference type="SUPFAM" id="SSF55874">
    <property type="entry name" value="ATPase domain of HSP90 chaperone/DNA topoisomerase II/histidine kinase"/>
    <property type="match status" value="1"/>
</dbReference>
<dbReference type="Proteomes" id="UP000031980">
    <property type="component" value="Unassembled WGS sequence"/>
</dbReference>
<evidence type="ECO:0000256" key="3">
    <source>
        <dbReference type="ARBA" id="ARBA00022553"/>
    </source>
</evidence>
<dbReference type="Gene3D" id="1.10.287.130">
    <property type="match status" value="1"/>
</dbReference>
<feature type="transmembrane region" description="Helical" evidence="7">
    <location>
        <begin position="137"/>
        <end position="157"/>
    </location>
</feature>
<evidence type="ECO:0000313" key="9">
    <source>
        <dbReference type="EMBL" id="KIO45787.1"/>
    </source>
</evidence>
<feature type="domain" description="Histidine kinase" evidence="8">
    <location>
        <begin position="174"/>
        <end position="391"/>
    </location>
</feature>
<evidence type="ECO:0000256" key="1">
    <source>
        <dbReference type="ARBA" id="ARBA00000085"/>
    </source>
</evidence>
<reference evidence="9 10" key="1">
    <citation type="submission" date="2014-07" db="EMBL/GenBank/DDBJ databases">
        <title>Porphyromonadaceae bacterium OUH 308042 = ATCC BAA-2681 = DSM 28342 draft genome.</title>
        <authorList>
            <person name="Sydenham T.V."/>
            <person name="Hasman H."/>
            <person name="Justensen U.S."/>
        </authorList>
    </citation>
    <scope>NUCLEOTIDE SEQUENCE [LARGE SCALE GENOMIC DNA]</scope>
    <source>
        <strain evidence="9 10">OUH 308042</strain>
    </source>
</reference>
<keyword evidence="7" id="KW-0812">Transmembrane</keyword>
<keyword evidence="10" id="KW-1185">Reference proteome</keyword>
<protein>
    <recommendedName>
        <fullName evidence="2">histidine kinase</fullName>
        <ecNumber evidence="2">2.7.13.3</ecNumber>
    </recommendedName>
</protein>
<dbReference type="InterPro" id="IPR036890">
    <property type="entry name" value="HATPase_C_sf"/>
</dbReference>
<evidence type="ECO:0000256" key="4">
    <source>
        <dbReference type="ARBA" id="ARBA00022679"/>
    </source>
</evidence>
<dbReference type="PRINTS" id="PR00344">
    <property type="entry name" value="BCTRLSENSOR"/>
</dbReference>
<dbReference type="PANTHER" id="PTHR45453">
    <property type="entry name" value="PHOSPHATE REGULON SENSOR PROTEIN PHOR"/>
    <property type="match status" value="1"/>
</dbReference>
<name>A0A0C3NI26_9PORP</name>
<dbReference type="CDD" id="cd00075">
    <property type="entry name" value="HATPase"/>
    <property type="match status" value="1"/>
</dbReference>
<gene>
    <name evidence="9" type="ORF">BA92_04860</name>
</gene>
<keyword evidence="7" id="KW-0472">Membrane</keyword>
<dbReference type="GO" id="GO:0004721">
    <property type="term" value="F:phosphoprotein phosphatase activity"/>
    <property type="evidence" value="ECO:0007669"/>
    <property type="project" value="TreeGrafter"/>
</dbReference>
<dbReference type="EC" id="2.7.13.3" evidence="2"/>
<dbReference type="InterPro" id="IPR005467">
    <property type="entry name" value="His_kinase_dom"/>
</dbReference>
<dbReference type="GO" id="GO:0005886">
    <property type="term" value="C:plasma membrane"/>
    <property type="evidence" value="ECO:0007669"/>
    <property type="project" value="TreeGrafter"/>
</dbReference>
<dbReference type="InterPro" id="IPR004358">
    <property type="entry name" value="Sig_transdc_His_kin-like_C"/>
</dbReference>
<dbReference type="Pfam" id="PF02518">
    <property type="entry name" value="HATPase_c"/>
    <property type="match status" value="1"/>
</dbReference>
<evidence type="ECO:0000256" key="6">
    <source>
        <dbReference type="ARBA" id="ARBA00023012"/>
    </source>
</evidence>
<evidence type="ECO:0000259" key="8">
    <source>
        <dbReference type="PROSITE" id="PS50109"/>
    </source>
</evidence>
<organism evidence="9 10">
    <name type="scientific">Sanguibacteroides justesenii</name>
    <dbReference type="NCBI Taxonomy" id="1547597"/>
    <lineage>
        <taxon>Bacteria</taxon>
        <taxon>Pseudomonadati</taxon>
        <taxon>Bacteroidota</taxon>
        <taxon>Bacteroidia</taxon>
        <taxon>Bacteroidales</taxon>
        <taxon>Porphyromonadaceae</taxon>
        <taxon>Sanguibacteroides</taxon>
    </lineage>
</organism>
<dbReference type="InterPro" id="IPR050351">
    <property type="entry name" value="BphY/WalK/GraS-like"/>
</dbReference>
<comment type="caution">
    <text evidence="9">The sequence shown here is derived from an EMBL/GenBank/DDBJ whole genome shotgun (WGS) entry which is preliminary data.</text>
</comment>
<keyword evidence="5" id="KW-0418">Kinase</keyword>
<keyword evidence="3" id="KW-0597">Phosphoprotein</keyword>
<comment type="catalytic activity">
    <reaction evidence="1">
        <text>ATP + protein L-histidine = ADP + protein N-phospho-L-histidine.</text>
        <dbReference type="EC" id="2.7.13.3"/>
    </reaction>
</comment>
<dbReference type="EMBL" id="JPIU01000037">
    <property type="protein sequence ID" value="KIO45787.1"/>
    <property type="molecule type" value="Genomic_DNA"/>
</dbReference>
<evidence type="ECO:0000313" key="10">
    <source>
        <dbReference type="Proteomes" id="UP000031980"/>
    </source>
</evidence>
<dbReference type="GO" id="GO:0016036">
    <property type="term" value="P:cellular response to phosphate starvation"/>
    <property type="evidence" value="ECO:0007669"/>
    <property type="project" value="TreeGrafter"/>
</dbReference>
<dbReference type="SUPFAM" id="SSF47384">
    <property type="entry name" value="Homodimeric domain of signal transducing histidine kinase"/>
    <property type="match status" value="1"/>
</dbReference>
<keyword evidence="7" id="KW-1133">Transmembrane helix</keyword>
<dbReference type="InterPro" id="IPR003594">
    <property type="entry name" value="HATPase_dom"/>
</dbReference>
<dbReference type="Gene3D" id="3.30.565.10">
    <property type="entry name" value="Histidine kinase-like ATPase, C-terminal domain"/>
    <property type="match status" value="1"/>
</dbReference>
<keyword evidence="6" id="KW-0902">Two-component regulatory system</keyword>
<sequence>MVNQIIICHRLYRAERLHWGGEVTDILTQNIDSLVCIINKQLSTEACRYSEQTEATFFFSSLDSLVREELPENLKGVEFYYVAKKLTGELTSFFPDEKKNTANKVATPVFLSKKGEVFTIYFDLPLALFWERSWQQLGSIFISFLLLLFLLAGIVYLNRRQRKLVSLQEGMMQQIVHDFNTPLNSVSTLLELLRENTKGIVSEGERKKYDLMESEMNNMRRASTSLLSSLSQICDTDIEKKMFDLREGISLLIEEQQWANRNKKEVRMELDYRIPVPMIYASPVHLFCVIRNLLDNAVKYSDGIVDVTVQCYVKGNGIVIAVSDKGKGIPKKWQKKVFMKYYRGEDRKRRVKGFGLGLAYVKKIVKAHGGKVGLESIPGEGSVFSIYLNEW</sequence>
<dbReference type="AlphaFoldDB" id="A0A0C3NI26"/>
<dbReference type="GO" id="GO:0000155">
    <property type="term" value="F:phosphorelay sensor kinase activity"/>
    <property type="evidence" value="ECO:0007669"/>
    <property type="project" value="InterPro"/>
</dbReference>
<dbReference type="PANTHER" id="PTHR45453:SF1">
    <property type="entry name" value="PHOSPHATE REGULON SENSOR PROTEIN PHOR"/>
    <property type="match status" value="1"/>
</dbReference>